<evidence type="ECO:0000313" key="5">
    <source>
        <dbReference type="EMBL" id="KGO75648.1"/>
    </source>
</evidence>
<feature type="repeat" description="WD" evidence="3">
    <location>
        <begin position="1014"/>
        <end position="1055"/>
    </location>
</feature>
<dbReference type="InterPro" id="IPR007111">
    <property type="entry name" value="NACHT_NTPase"/>
</dbReference>
<proteinExistence type="predicted"/>
<dbReference type="PhylomeDB" id="A0A0A2L904"/>
<keyword evidence="6" id="KW-1185">Reference proteome</keyword>
<dbReference type="InterPro" id="IPR019775">
    <property type="entry name" value="WD40_repeat_CS"/>
</dbReference>
<feature type="repeat" description="WD" evidence="3">
    <location>
        <begin position="939"/>
        <end position="970"/>
    </location>
</feature>
<dbReference type="PROSITE" id="PS00678">
    <property type="entry name" value="WD_REPEATS_1"/>
    <property type="match status" value="4"/>
</dbReference>
<feature type="repeat" description="WD" evidence="3">
    <location>
        <begin position="971"/>
        <end position="1013"/>
    </location>
</feature>
<evidence type="ECO:0000256" key="3">
    <source>
        <dbReference type="PROSITE-ProRule" id="PRU00221"/>
    </source>
</evidence>
<feature type="repeat" description="WD" evidence="3">
    <location>
        <begin position="890"/>
        <end position="931"/>
    </location>
</feature>
<dbReference type="Proteomes" id="UP000030104">
    <property type="component" value="Unassembled WGS sequence"/>
</dbReference>
<dbReference type="EMBL" id="JQGA01000447">
    <property type="protein sequence ID" value="KGO75648.1"/>
    <property type="molecule type" value="Genomic_DNA"/>
</dbReference>
<dbReference type="SMART" id="SM00320">
    <property type="entry name" value="WD40"/>
    <property type="match status" value="12"/>
</dbReference>
<organism evidence="5 6">
    <name type="scientific">Penicillium italicum</name>
    <name type="common">Blue mold</name>
    <dbReference type="NCBI Taxonomy" id="40296"/>
    <lineage>
        <taxon>Eukaryota</taxon>
        <taxon>Fungi</taxon>
        <taxon>Dikarya</taxon>
        <taxon>Ascomycota</taxon>
        <taxon>Pezizomycotina</taxon>
        <taxon>Eurotiomycetes</taxon>
        <taxon>Eurotiomycetidae</taxon>
        <taxon>Eurotiales</taxon>
        <taxon>Aspergillaceae</taxon>
        <taxon>Penicillium</taxon>
    </lineage>
</organism>
<dbReference type="InterPro" id="IPR027417">
    <property type="entry name" value="P-loop_NTPase"/>
</dbReference>
<evidence type="ECO:0000256" key="1">
    <source>
        <dbReference type="ARBA" id="ARBA00022574"/>
    </source>
</evidence>
<reference evidence="5 6" key="1">
    <citation type="journal article" date="2015" name="Mol. Plant Microbe Interact.">
        <title>Genome, transcriptome, and functional analyses of Penicillium expansum provide new insights into secondary metabolism and pathogenicity.</title>
        <authorList>
            <person name="Ballester A.R."/>
            <person name="Marcet-Houben M."/>
            <person name="Levin E."/>
            <person name="Sela N."/>
            <person name="Selma-Lazaro C."/>
            <person name="Carmona L."/>
            <person name="Wisniewski M."/>
            <person name="Droby S."/>
            <person name="Gonzalez-Candelas L."/>
            <person name="Gabaldon T."/>
        </authorList>
    </citation>
    <scope>NUCLEOTIDE SEQUENCE [LARGE SCALE GENOMIC DNA]</scope>
    <source>
        <strain evidence="5 6">PHI-1</strain>
    </source>
</reference>
<dbReference type="PROSITE" id="PS50294">
    <property type="entry name" value="WD_REPEATS_REGION"/>
    <property type="match status" value="9"/>
</dbReference>
<dbReference type="PROSITE" id="PS50082">
    <property type="entry name" value="WD_REPEATS_2"/>
    <property type="match status" value="12"/>
</dbReference>
<dbReference type="SUPFAM" id="SSF50978">
    <property type="entry name" value="WD40 repeat-like"/>
    <property type="match status" value="2"/>
</dbReference>
<feature type="repeat" description="WD" evidence="3">
    <location>
        <begin position="799"/>
        <end position="831"/>
    </location>
</feature>
<gene>
    <name evidence="5" type="ORF">PITC_042510</name>
</gene>
<dbReference type="InterPro" id="IPR056884">
    <property type="entry name" value="NPHP3-like_N"/>
</dbReference>
<keyword evidence="1 3" id="KW-0853">WD repeat</keyword>
<dbReference type="HOGENOM" id="CLU_000288_6_16_1"/>
<feature type="repeat" description="WD" evidence="3">
    <location>
        <begin position="715"/>
        <end position="756"/>
    </location>
</feature>
<evidence type="ECO:0000256" key="2">
    <source>
        <dbReference type="ARBA" id="ARBA00022737"/>
    </source>
</evidence>
<dbReference type="Gene3D" id="3.40.50.300">
    <property type="entry name" value="P-loop containing nucleotide triphosphate hydrolases"/>
    <property type="match status" value="1"/>
</dbReference>
<evidence type="ECO:0000259" key="4">
    <source>
        <dbReference type="PROSITE" id="PS50837"/>
    </source>
</evidence>
<dbReference type="AlphaFoldDB" id="A0A0A2L904"/>
<sequence>MDLDDKLPIVYGAAFDSYEDQHEDECLPGTRTDILLGIREWAFSPEGRCIFWLNGMAGTGKSTISRTVARSFSEAKSLGASFFFKRGEGDRGKAMKLFPTIARQLAKSIPQLNPAVQQAVYDDPGIAMKAMKEQFDKLLLQPLLTLKRPDLPIQTMLIVIDALDECEGDNDIRLIIQLLPQLQKSHSLQLRVVLTSRPELPIRLGFSKLNNEHKDLILHDISREVIERDISLFFNHRLSAIRSERLLPIDWPGKINFQNLVLSSVPLFIFAATICRIFEDPHWDPIDSLDEILAQRNDVSKLDRTYLPVLNRLLNKQSEKQKRLLVQEFRQVVGAIVILESPLSVISLSSLLDVPKRLIQLRLNSLHSVLRVPEDETLPVQLFHLSFRDFLLNPETREMTPFCVDEKESHQRLTERCLLLCQNLRKNICGLPSDGTLRAEVDRQVVDRCLSSDLQYACRYWAHHLVQCADLNAMIRDALLFLQKHFLHWVEALSLLGLLSEVVGIINLLQTVVPGDHYSSISDFLYDAKHFILKNRQIADVAPLQLYCAGLVFAPRTAIIRTEFKKYLPTWIRQLPRVDERWSTGLQALECDSGEVNSVAFSPDGRLLASGSNDMTVQLWDPATGTLHQTLEGHSGPVESVAFSPDGRLLASGCCYGTVRLWDPATGAIQETLEGHLKWVDSVAFSPNGRLLASGSGDKTIRVWDTATGALQRILKGHSGPVRSVVFSPDSRLLASASTDMAVRFWDPATGALQETLEGHSYWVESVAFSPDGHLLVSGSADSRVCLWDTATGALQQTLEGHSGAVKSVAFSPDGRLLASGSHDMTVRLWDPVTGILQQTLKGHSDSVELVAFSPNSPLLASSSDDGTVRLWNIAKGAPQQTLEDHQQTLESHSDPVRSVVFSPDGQLLASSSHEMVVRLWDTATGALQRTLKGICNRVVFSPDGRLLASGCGGMTVQLWDTVTGALQQTIKGHSDHILSMAFSPDSQLLASCYGSHTKVVLWDTATGALQRTLKGHSDSVMSVAFSPNSRLLASGSRDRTVRLWDTATGALQRTLEGHSDPVRSVVFSPDSRLLASGYEYGTRVRLWDTATGALQQSWAFKDRITSLEFSQDGSCLSTNLGSLNIQSSRNNHSSSSLHMNPGIFIEQAQWIILNGEKDMHQGGFPS</sequence>
<feature type="repeat" description="WD" evidence="3">
    <location>
        <begin position="757"/>
        <end position="798"/>
    </location>
</feature>
<accession>A0A0A2L904</accession>
<dbReference type="PRINTS" id="PR00320">
    <property type="entry name" value="GPROTEINBRPT"/>
</dbReference>
<protein>
    <submittedName>
        <fullName evidence="5">NACHT nucleoside triphosphatase</fullName>
    </submittedName>
</protein>
<dbReference type="PANTHER" id="PTHR19848">
    <property type="entry name" value="WD40 REPEAT PROTEIN"/>
    <property type="match status" value="1"/>
</dbReference>
<dbReference type="CDD" id="cd00200">
    <property type="entry name" value="WD40"/>
    <property type="match status" value="2"/>
</dbReference>
<feature type="repeat" description="WD" evidence="3">
    <location>
        <begin position="1056"/>
        <end position="1098"/>
    </location>
</feature>
<dbReference type="Gene3D" id="2.130.10.10">
    <property type="entry name" value="YVTN repeat-like/Quinoprotein amine dehydrogenase"/>
    <property type="match status" value="4"/>
</dbReference>
<feature type="repeat" description="WD" evidence="3">
    <location>
        <begin position="673"/>
        <end position="714"/>
    </location>
</feature>
<dbReference type="Pfam" id="PF00400">
    <property type="entry name" value="WD40"/>
    <property type="match status" value="12"/>
</dbReference>
<dbReference type="PANTHER" id="PTHR19848:SF8">
    <property type="entry name" value="F-BOX AND WD REPEAT DOMAIN CONTAINING 7"/>
    <property type="match status" value="1"/>
</dbReference>
<feature type="repeat" description="WD" evidence="3">
    <location>
        <begin position="841"/>
        <end position="882"/>
    </location>
</feature>
<dbReference type="SUPFAM" id="SSF52540">
    <property type="entry name" value="P-loop containing nucleoside triphosphate hydrolases"/>
    <property type="match status" value="1"/>
</dbReference>
<name>A0A0A2L904_PENIT</name>
<dbReference type="InterPro" id="IPR015943">
    <property type="entry name" value="WD40/YVTN_repeat-like_dom_sf"/>
</dbReference>
<dbReference type="OrthoDB" id="674604at2759"/>
<dbReference type="InterPro" id="IPR020472">
    <property type="entry name" value="WD40_PAC1"/>
</dbReference>
<feature type="repeat" description="WD" evidence="3">
    <location>
        <begin position="589"/>
        <end position="630"/>
    </location>
</feature>
<feature type="repeat" description="WD" evidence="3">
    <location>
        <begin position="631"/>
        <end position="672"/>
    </location>
</feature>
<dbReference type="Pfam" id="PF24883">
    <property type="entry name" value="NPHP3_N"/>
    <property type="match status" value="1"/>
</dbReference>
<dbReference type="STRING" id="40296.A0A0A2L904"/>
<dbReference type="InterPro" id="IPR001680">
    <property type="entry name" value="WD40_rpt"/>
</dbReference>
<dbReference type="OMA" id="WHADTGQ"/>
<dbReference type="PROSITE" id="PS50837">
    <property type="entry name" value="NACHT"/>
    <property type="match status" value="1"/>
</dbReference>
<keyword evidence="2" id="KW-0677">Repeat</keyword>
<dbReference type="InterPro" id="IPR036322">
    <property type="entry name" value="WD40_repeat_dom_sf"/>
</dbReference>
<comment type="caution">
    <text evidence="5">The sequence shown here is derived from an EMBL/GenBank/DDBJ whole genome shotgun (WGS) entry which is preliminary data.</text>
</comment>
<feature type="domain" description="NACHT" evidence="4">
    <location>
        <begin position="49"/>
        <end position="198"/>
    </location>
</feature>
<evidence type="ECO:0000313" key="6">
    <source>
        <dbReference type="Proteomes" id="UP000030104"/>
    </source>
</evidence>